<dbReference type="EMBL" id="JAGQLK010000014">
    <property type="protein sequence ID" value="MCA9382943.1"/>
    <property type="molecule type" value="Genomic_DNA"/>
</dbReference>
<name>A0A955L5D5_9BACT</name>
<dbReference type="Proteomes" id="UP000783287">
    <property type="component" value="Unassembled WGS sequence"/>
</dbReference>
<evidence type="ECO:0000313" key="5">
    <source>
        <dbReference type="EMBL" id="MCA9382943.1"/>
    </source>
</evidence>
<dbReference type="PANTHER" id="PTHR23117:SF13">
    <property type="entry name" value="GUANYLATE KINASE"/>
    <property type="match status" value="1"/>
</dbReference>
<reference evidence="5" key="2">
    <citation type="journal article" date="2021" name="Microbiome">
        <title>Successional dynamics and alternative stable states in a saline activated sludge microbial community over 9 years.</title>
        <authorList>
            <person name="Wang Y."/>
            <person name="Ye J."/>
            <person name="Ju F."/>
            <person name="Liu L."/>
            <person name="Boyd J.A."/>
            <person name="Deng Y."/>
            <person name="Parks D.H."/>
            <person name="Jiang X."/>
            <person name="Yin X."/>
            <person name="Woodcroft B.J."/>
            <person name="Tyson G.W."/>
            <person name="Hugenholtz P."/>
            <person name="Polz M.F."/>
            <person name="Zhang T."/>
        </authorList>
    </citation>
    <scope>NUCLEOTIDE SEQUENCE</scope>
    <source>
        <strain evidence="5">HKST-UBA14</strain>
    </source>
</reference>
<dbReference type="PROSITE" id="PS50052">
    <property type="entry name" value="GUANYLATE_KINASE_2"/>
    <property type="match status" value="1"/>
</dbReference>
<dbReference type="Gene3D" id="3.30.63.10">
    <property type="entry name" value="Guanylate Kinase phosphate binding domain"/>
    <property type="match status" value="1"/>
</dbReference>
<dbReference type="InterPro" id="IPR008145">
    <property type="entry name" value="GK/Ca_channel_bsu"/>
</dbReference>
<reference evidence="5" key="1">
    <citation type="submission" date="2020-04" db="EMBL/GenBank/DDBJ databases">
        <authorList>
            <person name="Zhang T."/>
        </authorList>
    </citation>
    <scope>NUCLEOTIDE SEQUENCE</scope>
    <source>
        <strain evidence="5">HKST-UBA14</strain>
    </source>
</reference>
<dbReference type="GO" id="GO:0005829">
    <property type="term" value="C:cytosol"/>
    <property type="evidence" value="ECO:0007669"/>
    <property type="project" value="TreeGrafter"/>
</dbReference>
<evidence type="ECO:0000313" key="6">
    <source>
        <dbReference type="Proteomes" id="UP000783287"/>
    </source>
</evidence>
<dbReference type="GO" id="GO:0004385">
    <property type="term" value="F:GMP kinase activity"/>
    <property type="evidence" value="ECO:0007669"/>
    <property type="project" value="TreeGrafter"/>
</dbReference>
<dbReference type="SUPFAM" id="SSF52540">
    <property type="entry name" value="P-loop containing nucleoside triphosphate hydrolases"/>
    <property type="match status" value="1"/>
</dbReference>
<evidence type="ECO:0000256" key="2">
    <source>
        <dbReference type="ARBA" id="ARBA00022679"/>
    </source>
</evidence>
<feature type="domain" description="Guanylate kinase-like" evidence="4">
    <location>
        <begin position="76"/>
        <end position="257"/>
    </location>
</feature>
<evidence type="ECO:0000256" key="1">
    <source>
        <dbReference type="ARBA" id="ARBA00005790"/>
    </source>
</evidence>
<dbReference type="InterPro" id="IPR008144">
    <property type="entry name" value="Guanylate_kin-like_dom"/>
</dbReference>
<sequence>MSEVLSSVWQNEWSPEQNGYSYSPVYRPDLDHHFLVEMAHAWSNGIVEMAGFLRAQTPSPYELESITAGMNSITGPTVFGIAGPGAVGKGTTMDAMIHGMGMTKFINTTTRDPRGNEVHGEDYFFMSNEDFRRINPADLLTSDFKPGRGYYGQTVQELDSCLTQSDLVVVEQNPATLVQFAQNMHRLNYPADFQLIYILPPDPMVLHLYSRLSQRVLSEPEKIEQTHDGPSINQDYLVSTMGHRQVLEFLTLKSAYDAGVQVRFLVNDDLDQLGNRLGL</sequence>
<protein>
    <recommendedName>
        <fullName evidence="4">Guanylate kinase-like domain-containing protein</fullName>
    </recommendedName>
</protein>
<evidence type="ECO:0000259" key="4">
    <source>
        <dbReference type="PROSITE" id="PS50052"/>
    </source>
</evidence>
<accession>A0A955L5D5</accession>
<dbReference type="PANTHER" id="PTHR23117">
    <property type="entry name" value="GUANYLATE KINASE-RELATED"/>
    <property type="match status" value="1"/>
</dbReference>
<proteinExistence type="inferred from homology"/>
<keyword evidence="3" id="KW-0418">Kinase</keyword>
<comment type="similarity">
    <text evidence="1">Belongs to the guanylate kinase family.</text>
</comment>
<evidence type="ECO:0000256" key="3">
    <source>
        <dbReference type="ARBA" id="ARBA00022777"/>
    </source>
</evidence>
<organism evidence="5 6">
    <name type="scientific">Candidatus Dojkabacteria bacterium</name>
    <dbReference type="NCBI Taxonomy" id="2099670"/>
    <lineage>
        <taxon>Bacteria</taxon>
        <taxon>Candidatus Dojkabacteria</taxon>
    </lineage>
</organism>
<dbReference type="AlphaFoldDB" id="A0A955L5D5"/>
<comment type="caution">
    <text evidence="5">The sequence shown here is derived from an EMBL/GenBank/DDBJ whole genome shotgun (WGS) entry which is preliminary data.</text>
</comment>
<dbReference type="Pfam" id="PF00625">
    <property type="entry name" value="Guanylate_kin"/>
    <property type="match status" value="1"/>
</dbReference>
<dbReference type="PROSITE" id="PS00856">
    <property type="entry name" value="GUANYLATE_KINASE_1"/>
    <property type="match status" value="1"/>
</dbReference>
<keyword evidence="2" id="KW-0808">Transferase</keyword>
<gene>
    <name evidence="5" type="ORF">KC909_01125</name>
</gene>
<dbReference type="Gene3D" id="3.40.50.300">
    <property type="entry name" value="P-loop containing nucleotide triphosphate hydrolases"/>
    <property type="match status" value="1"/>
</dbReference>
<dbReference type="InterPro" id="IPR027417">
    <property type="entry name" value="P-loop_NTPase"/>
</dbReference>
<dbReference type="InterPro" id="IPR020590">
    <property type="entry name" value="Guanylate_kinase_CS"/>
</dbReference>